<reference evidence="1 2" key="1">
    <citation type="submission" date="2018-02" db="EMBL/GenBank/DDBJ databases">
        <title>Complete genome of Nitrosopumilus ureaphilus PS0.</title>
        <authorList>
            <person name="Qin W."/>
            <person name="Zheng Y."/>
            <person name="Stahl D.A."/>
        </authorList>
    </citation>
    <scope>NUCLEOTIDE SEQUENCE [LARGE SCALE GENOMIC DNA]</scope>
    <source>
        <strain evidence="1 2">PS0</strain>
    </source>
</reference>
<dbReference type="AlphaFoldDB" id="A0A7D5RCP1"/>
<proteinExistence type="predicted"/>
<dbReference type="Proteomes" id="UP000509478">
    <property type="component" value="Chromosome"/>
</dbReference>
<keyword evidence="2" id="KW-1185">Reference proteome</keyword>
<sequence>MKVMFDLLVKYIADEDDVPMKTLIDKVRKDAGRDPAREPTQPLSKYWIITPPGSVVDSTGNTSKIRHVQEGSLNKSQIRII</sequence>
<gene>
    <name evidence="1" type="ORF">C5F50_02555</name>
</gene>
<accession>A0A7D5RCP1</accession>
<name>A0A7D5RCP1_9ARCH</name>
<dbReference type="KEGG" id="nue:C5F50_02555"/>
<dbReference type="EMBL" id="CP026995">
    <property type="protein sequence ID" value="QLH06081.1"/>
    <property type="molecule type" value="Genomic_DNA"/>
</dbReference>
<protein>
    <submittedName>
        <fullName evidence="1">Uncharacterized protein</fullName>
    </submittedName>
</protein>
<evidence type="ECO:0000313" key="1">
    <source>
        <dbReference type="EMBL" id="QLH06081.1"/>
    </source>
</evidence>
<organism evidence="1 2">
    <name type="scientific">Nitrosopumilus ureiphilus</name>
    <dbReference type="NCBI Taxonomy" id="1470067"/>
    <lineage>
        <taxon>Archaea</taxon>
        <taxon>Nitrososphaerota</taxon>
        <taxon>Nitrososphaeria</taxon>
        <taxon>Nitrosopumilales</taxon>
        <taxon>Nitrosopumilaceae</taxon>
        <taxon>Nitrosopumilus</taxon>
    </lineage>
</organism>
<evidence type="ECO:0000313" key="2">
    <source>
        <dbReference type="Proteomes" id="UP000509478"/>
    </source>
</evidence>